<comment type="subunit">
    <text evidence="2 10">Homodimer.</text>
</comment>
<dbReference type="Proteomes" id="UP000183504">
    <property type="component" value="Unassembled WGS sequence"/>
</dbReference>
<dbReference type="GO" id="GO:0017111">
    <property type="term" value="F:ribonucleoside triphosphate phosphatase activity"/>
    <property type="evidence" value="ECO:0007669"/>
    <property type="project" value="InterPro"/>
</dbReference>
<feature type="binding site" evidence="10">
    <location>
        <position position="203"/>
    </location>
    <ligand>
        <name>substrate</name>
    </ligand>
</feature>
<evidence type="ECO:0000313" key="13">
    <source>
        <dbReference type="Proteomes" id="UP000183504"/>
    </source>
</evidence>
<keyword evidence="6 10" id="KW-0460">Magnesium</keyword>
<feature type="binding site" evidence="10">
    <location>
        <begin position="314"/>
        <end position="315"/>
    </location>
    <ligand>
        <name>substrate</name>
    </ligand>
</feature>
<dbReference type="FunFam" id="3.90.950.10:FF:000001">
    <property type="entry name" value="dITP/XTP pyrophosphatase"/>
    <property type="match status" value="1"/>
</dbReference>
<dbReference type="SUPFAM" id="SSF52972">
    <property type="entry name" value="ITPase-like"/>
    <property type="match status" value="1"/>
</dbReference>
<organism evidence="12 13">
    <name type="scientific">Streptococcus sanguinis</name>
    <dbReference type="NCBI Taxonomy" id="1305"/>
    <lineage>
        <taxon>Bacteria</taxon>
        <taxon>Bacillati</taxon>
        <taxon>Bacillota</taxon>
        <taxon>Bacilli</taxon>
        <taxon>Lactobacillales</taxon>
        <taxon>Streptococcaceae</taxon>
        <taxon>Streptococcus</taxon>
    </lineage>
</organism>
<dbReference type="Pfam" id="PF01725">
    <property type="entry name" value="Ham1p_like"/>
    <property type="match status" value="1"/>
</dbReference>
<feature type="binding site" evidence="10">
    <location>
        <position position="173"/>
    </location>
    <ligand>
        <name>Mg(2+)</name>
        <dbReference type="ChEBI" id="CHEBI:18420"/>
    </ligand>
</feature>
<feature type="active site" description="Proton acceptor" evidence="10">
    <location>
        <position position="202"/>
    </location>
</feature>
<dbReference type="GO" id="GO:0000166">
    <property type="term" value="F:nucleotide binding"/>
    <property type="evidence" value="ECO:0007669"/>
    <property type="project" value="UniProtKB-KW"/>
</dbReference>
<dbReference type="GO" id="GO:0009117">
    <property type="term" value="P:nucleotide metabolic process"/>
    <property type="evidence" value="ECO:0007669"/>
    <property type="project" value="UniProtKB-KW"/>
</dbReference>
<feature type="binding site" evidence="10">
    <location>
        <begin position="286"/>
        <end position="289"/>
    </location>
    <ligand>
        <name>substrate</name>
    </ligand>
</feature>
<evidence type="ECO:0000256" key="10">
    <source>
        <dbReference type="HAMAP-Rule" id="MF_01405"/>
    </source>
</evidence>
<dbReference type="GO" id="GO:0009146">
    <property type="term" value="P:purine nucleoside triphosphate catabolic process"/>
    <property type="evidence" value="ECO:0007669"/>
    <property type="project" value="UniProtKB-UniRule"/>
</dbReference>
<evidence type="ECO:0000313" key="12">
    <source>
        <dbReference type="EMBL" id="CEL90924.1"/>
    </source>
</evidence>
<keyword evidence="3 10" id="KW-0479">Metal-binding</keyword>
<feature type="binding site" evidence="10">
    <location>
        <position position="202"/>
    </location>
    <ligand>
        <name>Mg(2+)</name>
        <dbReference type="ChEBI" id="CHEBI:18420"/>
    </ligand>
</feature>
<dbReference type="AlphaFoldDB" id="A0A0B7GSC3"/>
<keyword evidence="5 10" id="KW-0378">Hydrolase</keyword>
<dbReference type="RefSeq" id="WP_072074434.1">
    <property type="nucleotide sequence ID" value="NZ_CDMW01000001.1"/>
</dbReference>
<dbReference type="PANTHER" id="PTHR11067:SF9">
    <property type="entry name" value="INOSINE TRIPHOSPHATE PYROPHOSPHATASE"/>
    <property type="match status" value="1"/>
</dbReference>
<evidence type="ECO:0000256" key="8">
    <source>
        <dbReference type="ARBA" id="ARBA00051875"/>
    </source>
</evidence>
<dbReference type="InterPro" id="IPR029001">
    <property type="entry name" value="ITPase-like_fam"/>
</dbReference>
<proteinExistence type="inferred from homology"/>
<evidence type="ECO:0000256" key="7">
    <source>
        <dbReference type="ARBA" id="ARBA00023080"/>
    </source>
</evidence>
<protein>
    <recommendedName>
        <fullName evidence="10">dITP/XTP pyrophosphatase</fullName>
        <ecNumber evidence="10">3.6.1.66</ecNumber>
    </recommendedName>
    <alternativeName>
        <fullName evidence="10">Non-canonical purine NTP pyrophosphatase</fullName>
    </alternativeName>
    <alternativeName>
        <fullName evidence="10">Non-standard purine NTP pyrophosphatase</fullName>
    </alternativeName>
    <alternativeName>
        <fullName evidence="10">Nucleoside-triphosphate diphosphatase</fullName>
    </alternativeName>
    <alternativeName>
        <fullName evidence="10">Nucleoside-triphosphate pyrophosphatase</fullName>
        <shortName evidence="10">NTPase</shortName>
    </alternativeName>
</protein>
<dbReference type="NCBIfam" id="NF002698">
    <property type="entry name" value="PRK02491.1"/>
    <property type="match status" value="1"/>
</dbReference>
<dbReference type="InterPro" id="IPR002637">
    <property type="entry name" value="RdgB/HAM1"/>
</dbReference>
<dbReference type="GO" id="GO:0036222">
    <property type="term" value="F:XTP diphosphatase activity"/>
    <property type="evidence" value="ECO:0007669"/>
    <property type="project" value="UniProtKB-UniRule"/>
</dbReference>
<dbReference type="GO" id="GO:0035870">
    <property type="term" value="F:dITP diphosphatase activity"/>
    <property type="evidence" value="ECO:0007669"/>
    <property type="project" value="UniProtKB-UniRule"/>
</dbReference>
<evidence type="ECO:0000256" key="9">
    <source>
        <dbReference type="ARBA" id="ARBA00052017"/>
    </source>
</evidence>
<evidence type="ECO:0000256" key="2">
    <source>
        <dbReference type="ARBA" id="ARBA00011738"/>
    </source>
</evidence>
<keyword evidence="4 10" id="KW-0547">Nucleotide-binding</keyword>
<keyword evidence="7 10" id="KW-0546">Nucleotide metabolism</keyword>
<evidence type="ECO:0000256" key="5">
    <source>
        <dbReference type="ARBA" id="ARBA00022801"/>
    </source>
</evidence>
<comment type="cofactor">
    <cofactor evidence="10">
        <name>Mg(2+)</name>
        <dbReference type="ChEBI" id="CHEBI:18420"/>
    </cofactor>
    <text evidence="10">Binds 1 Mg(2+) ion per subunit.</text>
</comment>
<dbReference type="CDD" id="cd00515">
    <property type="entry name" value="HAM1"/>
    <property type="match status" value="1"/>
</dbReference>
<dbReference type="GO" id="GO:0046872">
    <property type="term" value="F:metal ion binding"/>
    <property type="evidence" value="ECO:0007669"/>
    <property type="project" value="UniProtKB-KW"/>
</dbReference>
<dbReference type="EMBL" id="CDMW01000001">
    <property type="protein sequence ID" value="CEL90924.1"/>
    <property type="molecule type" value="Genomic_DNA"/>
</dbReference>
<gene>
    <name evidence="12" type="ORF">SSV_1635</name>
</gene>
<name>A0A0B7GSC3_STRSA</name>
<feature type="binding site" evidence="10">
    <location>
        <position position="309"/>
    </location>
    <ligand>
        <name>substrate</name>
    </ligand>
</feature>
<dbReference type="HAMAP" id="MF_01405">
    <property type="entry name" value="Non_canon_purine_NTPase"/>
    <property type="match status" value="1"/>
</dbReference>
<sequence>MTNKIYEYIDENNWYIGEWTRFRKAGYHFNDIPYRLLEHIDAELSELIERDLDEEYNAFTTVVVKYGSPMSYIQFVLNMINDRQERDFKATSHKGAILITEKDLLRKVFFLSKDGVKMTDFFGQGQESEMAVGDTILIATRNEGKTAEFRKLFDKLGYKVENLNDYPDLPEVEETGTTFEENARLKAETISKLTGKMVLADDSGLQVDVLGGLPGVWSARFAGVGATDDENNIKLLHELAMVFEIKDRSAHFHTTLVVASPDRESLVVEADWPGYIAHEPKGENGFGYDPLFLVGETGKTSAELTMEEKNAQSHRAQAVKKLVEVFPAWQSKPL</sequence>
<comment type="catalytic activity">
    <reaction evidence="9 10">
        <text>XTP + H2O = XMP + diphosphate + H(+)</text>
        <dbReference type="Rhea" id="RHEA:28610"/>
        <dbReference type="ChEBI" id="CHEBI:15377"/>
        <dbReference type="ChEBI" id="CHEBI:15378"/>
        <dbReference type="ChEBI" id="CHEBI:33019"/>
        <dbReference type="ChEBI" id="CHEBI:57464"/>
        <dbReference type="ChEBI" id="CHEBI:61314"/>
        <dbReference type="EC" id="3.6.1.66"/>
    </reaction>
</comment>
<comment type="catalytic activity">
    <reaction evidence="8 10">
        <text>dITP + H2O = dIMP + diphosphate + H(+)</text>
        <dbReference type="Rhea" id="RHEA:28342"/>
        <dbReference type="ChEBI" id="CHEBI:15377"/>
        <dbReference type="ChEBI" id="CHEBI:15378"/>
        <dbReference type="ChEBI" id="CHEBI:33019"/>
        <dbReference type="ChEBI" id="CHEBI:61194"/>
        <dbReference type="ChEBI" id="CHEBI:61382"/>
        <dbReference type="EC" id="3.6.1.66"/>
    </reaction>
</comment>
<comment type="function">
    <text evidence="10">Pyrophosphatase that catalyzes the hydrolysis of nucleoside triphosphates to their monophosphate derivatives, with a high preference for the non-canonical purine nucleotides XTP (xanthosine triphosphate), dITP (deoxyinosine triphosphate) and ITP. Seems to function as a house-cleaning enzyme that removes non-canonical purine nucleotides from the nucleotide pool, thus preventing their incorporation into DNA/RNA and avoiding chromosomal lesions.</text>
</comment>
<dbReference type="InterPro" id="IPR020922">
    <property type="entry name" value="dITP/XTP_pyrophosphatase"/>
</dbReference>
<accession>A0A0B7GSC3</accession>
<dbReference type="GO" id="GO:0036220">
    <property type="term" value="F:ITP diphosphatase activity"/>
    <property type="evidence" value="ECO:0007669"/>
    <property type="project" value="UniProtKB-UniRule"/>
</dbReference>
<evidence type="ECO:0000256" key="6">
    <source>
        <dbReference type="ARBA" id="ARBA00022842"/>
    </source>
</evidence>
<comment type="catalytic activity">
    <reaction evidence="10">
        <text>ITP + H2O = IMP + diphosphate + H(+)</text>
        <dbReference type="Rhea" id="RHEA:29399"/>
        <dbReference type="ChEBI" id="CHEBI:15377"/>
        <dbReference type="ChEBI" id="CHEBI:15378"/>
        <dbReference type="ChEBI" id="CHEBI:33019"/>
        <dbReference type="ChEBI" id="CHEBI:58053"/>
        <dbReference type="ChEBI" id="CHEBI:61402"/>
        <dbReference type="EC" id="3.6.1.66"/>
    </reaction>
</comment>
<feature type="binding site" evidence="10">
    <location>
        <begin position="140"/>
        <end position="145"/>
    </location>
    <ligand>
        <name>substrate</name>
    </ligand>
</feature>
<evidence type="ECO:0000256" key="4">
    <source>
        <dbReference type="ARBA" id="ARBA00022741"/>
    </source>
</evidence>
<dbReference type="NCBIfam" id="TIGR00042">
    <property type="entry name" value="RdgB/HAM1 family non-canonical purine NTP pyrophosphatase"/>
    <property type="match status" value="1"/>
</dbReference>
<comment type="similarity">
    <text evidence="1 10 11">Belongs to the HAM1 NTPase family.</text>
</comment>
<dbReference type="GO" id="GO:0005829">
    <property type="term" value="C:cytosol"/>
    <property type="evidence" value="ECO:0007669"/>
    <property type="project" value="TreeGrafter"/>
</dbReference>
<evidence type="ECO:0000256" key="1">
    <source>
        <dbReference type="ARBA" id="ARBA00008023"/>
    </source>
</evidence>
<dbReference type="PANTHER" id="PTHR11067">
    <property type="entry name" value="INOSINE TRIPHOSPHATE PYROPHOSPHATASE/HAM1 PROTEIN"/>
    <property type="match status" value="1"/>
</dbReference>
<evidence type="ECO:0000256" key="3">
    <source>
        <dbReference type="ARBA" id="ARBA00022723"/>
    </source>
</evidence>
<reference evidence="12 13" key="1">
    <citation type="submission" date="2015-01" db="EMBL/GenBank/DDBJ databases">
        <authorList>
            <person name="Pelicic Vladimir"/>
        </authorList>
    </citation>
    <scope>NUCLEOTIDE SEQUENCE [LARGE SCALE GENOMIC DNA]</scope>
    <source>
        <strain evidence="12 13">2908</strain>
    </source>
</reference>
<dbReference type="NCBIfam" id="NF011397">
    <property type="entry name" value="PRK14822.1"/>
    <property type="match status" value="1"/>
</dbReference>
<dbReference type="EC" id="3.6.1.66" evidence="10"/>
<dbReference type="Gene3D" id="3.90.950.10">
    <property type="match status" value="1"/>
</dbReference>
<evidence type="ECO:0000256" key="11">
    <source>
        <dbReference type="RuleBase" id="RU003781"/>
    </source>
</evidence>